<dbReference type="RefSeq" id="WP_093260416.1">
    <property type="nucleotide sequence ID" value="NZ_FNKK01000002.1"/>
</dbReference>
<feature type="signal peptide" evidence="1">
    <location>
        <begin position="1"/>
        <end position="27"/>
    </location>
</feature>
<accession>A0A1H1GLH8</accession>
<protein>
    <recommendedName>
        <fullName evidence="4">Secreted protein</fullName>
    </recommendedName>
</protein>
<dbReference type="OrthoDB" id="3529639at2"/>
<organism evidence="2 3">
    <name type="scientific">Thermostaphylospora chromogena</name>
    <dbReference type="NCBI Taxonomy" id="35622"/>
    <lineage>
        <taxon>Bacteria</taxon>
        <taxon>Bacillati</taxon>
        <taxon>Actinomycetota</taxon>
        <taxon>Actinomycetes</taxon>
        <taxon>Streptosporangiales</taxon>
        <taxon>Thermomonosporaceae</taxon>
        <taxon>Thermostaphylospora</taxon>
    </lineage>
</organism>
<evidence type="ECO:0000256" key="1">
    <source>
        <dbReference type="SAM" id="SignalP"/>
    </source>
</evidence>
<feature type="chain" id="PRO_5011512979" description="Secreted protein" evidence="1">
    <location>
        <begin position="28"/>
        <end position="199"/>
    </location>
</feature>
<evidence type="ECO:0000313" key="2">
    <source>
        <dbReference type="EMBL" id="SDR14040.1"/>
    </source>
</evidence>
<dbReference type="EMBL" id="FNKK01000002">
    <property type="protein sequence ID" value="SDR14040.1"/>
    <property type="molecule type" value="Genomic_DNA"/>
</dbReference>
<proteinExistence type="predicted"/>
<evidence type="ECO:0008006" key="4">
    <source>
        <dbReference type="Google" id="ProtNLM"/>
    </source>
</evidence>
<sequence>MRSVNRILIGVGAASLLAVAAPTAAQAAVPAAAETTAQTAVRPVYSAEWGPFFSFGRRAEARGRVEVEERKRRDWYWDREVVWEKKCHRRKGVRHCKPVKKVVKVKKWRWERTNRFTVTGVLENRSQWRDRKHGCAWATFKVTRFDGDVSYETFRNCGKRPDRYRFGGRDAKLIQVKVTKGGRHHPHHQGTWQTVYAAR</sequence>
<dbReference type="AlphaFoldDB" id="A0A1H1GLH8"/>
<keyword evidence="1" id="KW-0732">Signal</keyword>
<reference evidence="2 3" key="1">
    <citation type="submission" date="2016-10" db="EMBL/GenBank/DDBJ databases">
        <authorList>
            <person name="de Groot N.N."/>
        </authorList>
    </citation>
    <scope>NUCLEOTIDE SEQUENCE [LARGE SCALE GENOMIC DNA]</scope>
    <source>
        <strain evidence="2 3">DSM 43794</strain>
    </source>
</reference>
<gene>
    <name evidence="2" type="ORF">SAMN04489764_3671</name>
</gene>
<dbReference type="Proteomes" id="UP000217103">
    <property type="component" value="Unassembled WGS sequence"/>
</dbReference>
<name>A0A1H1GLH8_9ACTN</name>
<keyword evidence="3" id="KW-1185">Reference proteome</keyword>
<evidence type="ECO:0000313" key="3">
    <source>
        <dbReference type="Proteomes" id="UP000217103"/>
    </source>
</evidence>